<organism evidence="2 3">
    <name type="scientific">Enhygromyxa salina</name>
    <dbReference type="NCBI Taxonomy" id="215803"/>
    <lineage>
        <taxon>Bacteria</taxon>
        <taxon>Pseudomonadati</taxon>
        <taxon>Myxococcota</taxon>
        <taxon>Polyangia</taxon>
        <taxon>Nannocystales</taxon>
        <taxon>Nannocystaceae</taxon>
        <taxon>Enhygromyxa</taxon>
    </lineage>
</organism>
<protein>
    <recommendedName>
        <fullName evidence="4">Lipoprotein</fullName>
    </recommendedName>
</protein>
<dbReference type="AlphaFoldDB" id="A0A2S9XUN2"/>
<evidence type="ECO:0008006" key="4">
    <source>
        <dbReference type="Google" id="ProtNLM"/>
    </source>
</evidence>
<keyword evidence="1" id="KW-0732">Signal</keyword>
<accession>A0A2S9XUN2</accession>
<reference evidence="2 3" key="1">
    <citation type="submission" date="2018-03" db="EMBL/GenBank/DDBJ databases">
        <title>Draft Genome Sequences of the Obligatory Marine Myxobacteria Enhygromyxa salina SWB007.</title>
        <authorList>
            <person name="Poehlein A."/>
            <person name="Moghaddam J.A."/>
            <person name="Harms H."/>
            <person name="Alanjari M."/>
            <person name="Koenig G.M."/>
            <person name="Daniel R."/>
            <person name="Schaeberle T.F."/>
        </authorList>
    </citation>
    <scope>NUCLEOTIDE SEQUENCE [LARGE SCALE GENOMIC DNA]</scope>
    <source>
        <strain evidence="2 3">SWB007</strain>
    </source>
</reference>
<name>A0A2S9XUN2_9BACT</name>
<sequence length="209" mass="21734">MTRPRPLFLAFLAVALAPSTGCFDDPAPVGAGQVCDADPCFGCTVPAASNYNPLADVDDGTCECTAKGNPVVDQSQLESDAGGGGLDEWQSFTVGIGGGLARLTIELGSPLDPQPSPATLEIYAGEGVGGMRLATTEVTLEPGLLKLQAFEFAEPVPLAAGEVYTFRLTVPEQTIGHISYGPGDAYPGGMHNGDPQRDLVFRTDMVQCE</sequence>
<dbReference type="OrthoDB" id="859471at2"/>
<proteinExistence type="predicted"/>
<feature type="signal peptide" evidence="1">
    <location>
        <begin position="1"/>
        <end position="24"/>
    </location>
</feature>
<dbReference type="RefSeq" id="WP_106094012.1">
    <property type="nucleotide sequence ID" value="NZ_PVNL01000135.1"/>
</dbReference>
<evidence type="ECO:0000256" key="1">
    <source>
        <dbReference type="SAM" id="SignalP"/>
    </source>
</evidence>
<feature type="chain" id="PRO_5015436402" description="Lipoprotein" evidence="1">
    <location>
        <begin position="25"/>
        <end position="209"/>
    </location>
</feature>
<dbReference type="Proteomes" id="UP000238823">
    <property type="component" value="Unassembled WGS sequence"/>
</dbReference>
<evidence type="ECO:0000313" key="2">
    <source>
        <dbReference type="EMBL" id="PRP96421.1"/>
    </source>
</evidence>
<dbReference type="EMBL" id="PVNL01000135">
    <property type="protein sequence ID" value="PRP96421.1"/>
    <property type="molecule type" value="Genomic_DNA"/>
</dbReference>
<evidence type="ECO:0000313" key="3">
    <source>
        <dbReference type="Proteomes" id="UP000238823"/>
    </source>
</evidence>
<gene>
    <name evidence="2" type="ORF">ENSA7_72360</name>
</gene>
<comment type="caution">
    <text evidence="2">The sequence shown here is derived from an EMBL/GenBank/DDBJ whole genome shotgun (WGS) entry which is preliminary data.</text>
</comment>